<feature type="transmembrane region" description="Helical" evidence="12">
    <location>
        <begin position="350"/>
        <end position="373"/>
    </location>
</feature>
<evidence type="ECO:0000256" key="3">
    <source>
        <dbReference type="ARBA" id="ARBA00022475"/>
    </source>
</evidence>
<evidence type="ECO:0000256" key="5">
    <source>
        <dbReference type="ARBA" id="ARBA00022597"/>
    </source>
</evidence>
<dbReference type="PROSITE" id="PS51099">
    <property type="entry name" value="PTS_EIIB_TYPE_2"/>
    <property type="match status" value="1"/>
</dbReference>
<dbReference type="Pfam" id="PF02302">
    <property type="entry name" value="PTS_IIB"/>
    <property type="match status" value="1"/>
</dbReference>
<evidence type="ECO:0000256" key="2">
    <source>
        <dbReference type="ARBA" id="ARBA00022448"/>
    </source>
</evidence>
<evidence type="ECO:0000256" key="7">
    <source>
        <dbReference type="ARBA" id="ARBA00022683"/>
    </source>
</evidence>
<feature type="transmembrane region" description="Helical" evidence="12">
    <location>
        <begin position="452"/>
        <end position="473"/>
    </location>
</feature>
<dbReference type="PROSITE" id="PS51104">
    <property type="entry name" value="PTS_EIIC_TYPE_2"/>
    <property type="match status" value="1"/>
</dbReference>
<feature type="transmembrane region" description="Helical" evidence="12">
    <location>
        <begin position="315"/>
        <end position="338"/>
    </location>
</feature>
<keyword evidence="2" id="KW-0813">Transport</keyword>
<dbReference type="NCBIfam" id="TIGR00829">
    <property type="entry name" value="FRU"/>
    <property type="match status" value="1"/>
</dbReference>
<dbReference type="GO" id="GO:0009401">
    <property type="term" value="P:phosphoenolpyruvate-dependent sugar phosphotransferase system"/>
    <property type="evidence" value="ECO:0007669"/>
    <property type="project" value="UniProtKB-KW"/>
</dbReference>
<dbReference type="PANTHER" id="PTHR30505">
    <property type="entry name" value="FRUCTOSE-LIKE PERMEASE"/>
    <property type="match status" value="1"/>
</dbReference>
<comment type="caution">
    <text evidence="15">The sequence shown here is derived from an EMBL/GenBank/DDBJ whole genome shotgun (WGS) entry which is preliminary data.</text>
</comment>
<dbReference type="GO" id="GO:0016301">
    <property type="term" value="F:kinase activity"/>
    <property type="evidence" value="ECO:0007669"/>
    <property type="project" value="UniProtKB-KW"/>
</dbReference>
<organism evidence="15 16">
    <name type="scientific">Peptacetobacter hominis</name>
    <dbReference type="NCBI Taxonomy" id="2743610"/>
    <lineage>
        <taxon>Bacteria</taxon>
        <taxon>Bacillati</taxon>
        <taxon>Bacillota</taxon>
        <taxon>Clostridia</taxon>
        <taxon>Peptostreptococcales</taxon>
        <taxon>Peptostreptococcaceae</taxon>
        <taxon>Peptacetobacter</taxon>
    </lineage>
</organism>
<evidence type="ECO:0000256" key="11">
    <source>
        <dbReference type="ARBA" id="ARBA00023136"/>
    </source>
</evidence>
<dbReference type="GO" id="GO:0005351">
    <property type="term" value="F:carbohydrate:proton symporter activity"/>
    <property type="evidence" value="ECO:0007669"/>
    <property type="project" value="InterPro"/>
</dbReference>
<dbReference type="InterPro" id="IPR036095">
    <property type="entry name" value="PTS_EIIB-like_sf"/>
</dbReference>
<proteinExistence type="predicted"/>
<dbReference type="Gene3D" id="3.40.50.2300">
    <property type="match status" value="1"/>
</dbReference>
<keyword evidence="9" id="KW-0418">Kinase</keyword>
<evidence type="ECO:0000256" key="10">
    <source>
        <dbReference type="ARBA" id="ARBA00022989"/>
    </source>
</evidence>
<feature type="transmembrane region" description="Helical" evidence="12">
    <location>
        <begin position="269"/>
        <end position="295"/>
    </location>
</feature>
<sequence>MKNLKIVAITNCPAGIAHTYMVAEAFEKKARELGHEIHVETQGASGVENRLTDQQIAEADYVILAVGKGLSDSDKARFAGKKVIDMKVSDALKEVKTIFDHLEERAVVYDSVDNSNNNSNTNNTKIKLGSQKAARGSIMSHLMAGISAALPFVIGGGVLVALANVLMRLGMPYTSFEDGGASFAWIMEQIGYLGFTFMIPVMGGYIAYSIADKPGLAPAFIITYFANNKDMLGTESGCGFLGAIFFGLTIGYFVKWIKSYNYPQTVKSLMNLVIIPFVTIFIFGAFTFYLVGPFLAGLMGGMLEFLNSVPPQYKYPLAFLIGAMLAFDMGGPINKIAWFFCFSLVAEKIFTWYAIVGVVASVPPVAAGIAALLRPKMFSEEEHDMALSAIIVGGTVATEPAIPFAMADPIPMISANTIAGGITGVLTIMLGIERMAPGLGVFDPLLGLMTPGWAFYLAFAFGVALNVILILVFKQMMMKHRAKKAALAK</sequence>
<evidence type="ECO:0000256" key="12">
    <source>
        <dbReference type="SAM" id="Phobius"/>
    </source>
</evidence>
<dbReference type="AlphaFoldDB" id="A0A544QUY8"/>
<comment type="subcellular location">
    <subcellularLocation>
        <location evidence="1">Cell inner membrane</location>
        <topology evidence="1">Multi-pass membrane protein</topology>
    </subcellularLocation>
</comment>
<dbReference type="InterPro" id="IPR003501">
    <property type="entry name" value="PTS_EIIB_2/3"/>
</dbReference>
<feature type="transmembrane region" description="Helical" evidence="12">
    <location>
        <begin position="413"/>
        <end position="432"/>
    </location>
</feature>
<keyword evidence="8 12" id="KW-0812">Transmembrane</keyword>
<evidence type="ECO:0000256" key="9">
    <source>
        <dbReference type="ARBA" id="ARBA00022777"/>
    </source>
</evidence>
<dbReference type="CDD" id="cd05569">
    <property type="entry name" value="PTS_IIB_fructose"/>
    <property type="match status" value="1"/>
</dbReference>
<evidence type="ECO:0000259" key="13">
    <source>
        <dbReference type="PROSITE" id="PS51099"/>
    </source>
</evidence>
<dbReference type="FunFam" id="3.40.50.2300:FF:000014">
    <property type="entry name" value="PTS system fructose-like transporter subunit IIB"/>
    <property type="match status" value="1"/>
</dbReference>
<protein>
    <submittedName>
        <fullName evidence="15">PTS subunit IIBC</fullName>
    </submittedName>
</protein>
<dbReference type="InterPro" id="IPR050864">
    <property type="entry name" value="Bacterial_PTS_Sugar_Transport"/>
</dbReference>
<feature type="domain" description="PTS EIIB type-2" evidence="13">
    <location>
        <begin position="6"/>
        <end position="104"/>
    </location>
</feature>
<evidence type="ECO:0000256" key="8">
    <source>
        <dbReference type="ARBA" id="ARBA00022692"/>
    </source>
</evidence>
<dbReference type="OrthoDB" id="9782569at2"/>
<reference evidence="15 16" key="1">
    <citation type="submission" date="2019-02" db="EMBL/GenBank/DDBJ databases">
        <title>Peptostreptococcaceae bacterium ZHW00191 nov., a new bacterium isolated from the human gut.</title>
        <authorList>
            <person name="Zhou H.-W."/>
            <person name="Chen X.-J."/>
        </authorList>
    </citation>
    <scope>NUCLEOTIDE SEQUENCE [LARGE SCALE GENOMIC DNA]</scope>
    <source>
        <strain evidence="15 16">ZHW00191</strain>
    </source>
</reference>
<dbReference type="GO" id="GO:0090563">
    <property type="term" value="F:protein-phosphocysteine-sugar phosphotransferase activity"/>
    <property type="evidence" value="ECO:0007669"/>
    <property type="project" value="TreeGrafter"/>
</dbReference>
<keyword evidence="7" id="KW-0598">Phosphotransferase system</keyword>
<accession>A0A544QUY8</accession>
<keyword evidence="6" id="KW-0808">Transferase</keyword>
<keyword evidence="4" id="KW-0597">Phosphoprotein</keyword>
<evidence type="ECO:0000256" key="6">
    <source>
        <dbReference type="ARBA" id="ARBA00022679"/>
    </source>
</evidence>
<dbReference type="GO" id="GO:0005886">
    <property type="term" value="C:plasma membrane"/>
    <property type="evidence" value="ECO:0007669"/>
    <property type="project" value="UniProtKB-SubCell"/>
</dbReference>
<keyword evidence="10 12" id="KW-1133">Transmembrane helix</keyword>
<dbReference type="SUPFAM" id="SSF52794">
    <property type="entry name" value="PTS system IIB component-like"/>
    <property type="match status" value="1"/>
</dbReference>
<dbReference type="EMBL" id="SGJB01000009">
    <property type="protein sequence ID" value="TQQ84514.1"/>
    <property type="molecule type" value="Genomic_DNA"/>
</dbReference>
<dbReference type="InterPro" id="IPR013014">
    <property type="entry name" value="PTS_EIIC_2"/>
</dbReference>
<dbReference type="InterPro" id="IPR003353">
    <property type="entry name" value="PTS_IIB_fruc"/>
</dbReference>
<evidence type="ECO:0000313" key="16">
    <source>
        <dbReference type="Proteomes" id="UP000317863"/>
    </source>
</evidence>
<feature type="transmembrane region" description="Helical" evidence="12">
    <location>
        <begin position="142"/>
        <end position="169"/>
    </location>
</feature>
<dbReference type="Pfam" id="PF02378">
    <property type="entry name" value="PTS_EIIC"/>
    <property type="match status" value="1"/>
</dbReference>
<dbReference type="GO" id="GO:0022877">
    <property type="term" value="F:protein-N(PI)-phosphohistidine-fructose phosphotransferase system transporter activity"/>
    <property type="evidence" value="ECO:0007669"/>
    <property type="project" value="InterPro"/>
</dbReference>
<keyword evidence="11 12" id="KW-0472">Membrane</keyword>
<feature type="transmembrane region" description="Helical" evidence="12">
    <location>
        <begin position="239"/>
        <end position="257"/>
    </location>
</feature>
<evidence type="ECO:0000313" key="15">
    <source>
        <dbReference type="EMBL" id="TQQ84514.1"/>
    </source>
</evidence>
<feature type="transmembrane region" description="Helical" evidence="12">
    <location>
        <begin position="190"/>
        <end position="211"/>
    </location>
</feature>
<gene>
    <name evidence="15" type="ORF">EXD82_05860</name>
</gene>
<keyword evidence="3" id="KW-1003">Cell membrane</keyword>
<keyword evidence="5" id="KW-0762">Sugar transport</keyword>
<dbReference type="RefSeq" id="WP_142535989.1">
    <property type="nucleotide sequence ID" value="NZ_SGJB01000009.1"/>
</dbReference>
<dbReference type="InterPro" id="IPR006327">
    <property type="entry name" value="PTS_IIC_fruc"/>
</dbReference>
<name>A0A544QUY8_9FIRM</name>
<feature type="domain" description="PTS EIIC type-2" evidence="14">
    <location>
        <begin position="138"/>
        <end position="483"/>
    </location>
</feature>
<keyword evidence="16" id="KW-1185">Reference proteome</keyword>
<feature type="transmembrane region" description="Helical" evidence="12">
    <location>
        <begin position="385"/>
        <end position="406"/>
    </location>
</feature>
<evidence type="ECO:0000259" key="14">
    <source>
        <dbReference type="PROSITE" id="PS51104"/>
    </source>
</evidence>
<dbReference type="PANTHER" id="PTHR30505:SF0">
    <property type="entry name" value="FRUCTOSE-LIKE PTS SYSTEM EIIBC COMPONENT-RELATED"/>
    <property type="match status" value="1"/>
</dbReference>
<dbReference type="InterPro" id="IPR013011">
    <property type="entry name" value="PTS_EIIB_2"/>
</dbReference>
<evidence type="ECO:0000256" key="4">
    <source>
        <dbReference type="ARBA" id="ARBA00022553"/>
    </source>
</evidence>
<evidence type="ECO:0000256" key="1">
    <source>
        <dbReference type="ARBA" id="ARBA00004429"/>
    </source>
</evidence>
<dbReference type="NCBIfam" id="TIGR01427">
    <property type="entry name" value="PTS_IIC_fructo"/>
    <property type="match status" value="1"/>
</dbReference>
<dbReference type="Proteomes" id="UP000317863">
    <property type="component" value="Unassembled WGS sequence"/>
</dbReference>
<dbReference type="InterPro" id="IPR003352">
    <property type="entry name" value="PTS_EIIC"/>
</dbReference>